<dbReference type="EMBL" id="VCEI01000011">
    <property type="protein sequence ID" value="TLU96655.1"/>
    <property type="molecule type" value="Genomic_DNA"/>
</dbReference>
<gene>
    <name evidence="1" type="ORF">FEM55_05890</name>
</gene>
<accession>A0A5R9KKC9</accession>
<dbReference type="OrthoDB" id="4504900at2"/>
<reference evidence="1 2" key="1">
    <citation type="submission" date="2019-05" db="EMBL/GenBank/DDBJ databases">
        <authorList>
            <person name="Qu J.-H."/>
        </authorList>
    </citation>
    <scope>NUCLEOTIDE SEQUENCE [LARGE SCALE GENOMIC DNA]</scope>
    <source>
        <strain evidence="1 2">Z12</strain>
    </source>
</reference>
<dbReference type="AlphaFoldDB" id="A0A5R9KKC9"/>
<name>A0A5R9KKC9_9BACT</name>
<proteinExistence type="predicted"/>
<keyword evidence="2" id="KW-1185">Reference proteome</keyword>
<organism evidence="1 2">
    <name type="scientific">Dyadobacter sediminis</name>
    <dbReference type="NCBI Taxonomy" id="1493691"/>
    <lineage>
        <taxon>Bacteria</taxon>
        <taxon>Pseudomonadati</taxon>
        <taxon>Bacteroidota</taxon>
        <taxon>Cytophagia</taxon>
        <taxon>Cytophagales</taxon>
        <taxon>Spirosomataceae</taxon>
        <taxon>Dyadobacter</taxon>
    </lineage>
</organism>
<dbReference type="Proteomes" id="UP000309788">
    <property type="component" value="Unassembled WGS sequence"/>
</dbReference>
<sequence length="70" mass="7798">MQTQPSDAAAHYKLLKNIILPDETRFVAGFVHEKNDLDRNRLIRDSIEEGRGHPVAIASSCGPGRRSPED</sequence>
<evidence type="ECO:0000313" key="2">
    <source>
        <dbReference type="Proteomes" id="UP000309788"/>
    </source>
</evidence>
<protein>
    <submittedName>
        <fullName evidence="1">Uncharacterized protein</fullName>
    </submittedName>
</protein>
<evidence type="ECO:0000313" key="1">
    <source>
        <dbReference type="EMBL" id="TLU96655.1"/>
    </source>
</evidence>
<dbReference type="RefSeq" id="WP_138280349.1">
    <property type="nucleotide sequence ID" value="NZ_BMGE01000001.1"/>
</dbReference>
<comment type="caution">
    <text evidence="1">The sequence shown here is derived from an EMBL/GenBank/DDBJ whole genome shotgun (WGS) entry which is preliminary data.</text>
</comment>